<dbReference type="Proteomes" id="UP000325440">
    <property type="component" value="Unassembled WGS sequence"/>
</dbReference>
<evidence type="ECO:0000256" key="1">
    <source>
        <dbReference type="SAM" id="MobiDB-lite"/>
    </source>
</evidence>
<evidence type="ECO:0000313" key="3">
    <source>
        <dbReference type="Proteomes" id="UP000325440"/>
    </source>
</evidence>
<evidence type="ECO:0000313" key="2">
    <source>
        <dbReference type="EMBL" id="VVC24149.1"/>
    </source>
</evidence>
<feature type="region of interest" description="Disordered" evidence="1">
    <location>
        <begin position="1"/>
        <end position="40"/>
    </location>
</feature>
<reference evidence="2 3" key="1">
    <citation type="submission" date="2019-08" db="EMBL/GenBank/DDBJ databases">
        <authorList>
            <person name="Alioto T."/>
            <person name="Alioto T."/>
            <person name="Gomez Garrido J."/>
        </authorList>
    </citation>
    <scope>NUCLEOTIDE SEQUENCE [LARGE SCALE GENOMIC DNA]</scope>
</reference>
<sequence>MSKFNEEVGPSTSGTSNTDNNSLDDLNDDNKDVLQDMDEDMDDEFQAMSDQIVSKNILFSQYQFYFKYILTL</sequence>
<gene>
    <name evidence="2" type="ORF">CINCED_3A011099</name>
</gene>
<proteinExistence type="predicted"/>
<organism evidence="2 3">
    <name type="scientific">Cinara cedri</name>
    <dbReference type="NCBI Taxonomy" id="506608"/>
    <lineage>
        <taxon>Eukaryota</taxon>
        <taxon>Metazoa</taxon>
        <taxon>Ecdysozoa</taxon>
        <taxon>Arthropoda</taxon>
        <taxon>Hexapoda</taxon>
        <taxon>Insecta</taxon>
        <taxon>Pterygota</taxon>
        <taxon>Neoptera</taxon>
        <taxon>Paraneoptera</taxon>
        <taxon>Hemiptera</taxon>
        <taxon>Sternorrhyncha</taxon>
        <taxon>Aphidomorpha</taxon>
        <taxon>Aphidoidea</taxon>
        <taxon>Aphididae</taxon>
        <taxon>Lachninae</taxon>
        <taxon>Cinara</taxon>
    </lineage>
</organism>
<feature type="compositionally biased region" description="Low complexity" evidence="1">
    <location>
        <begin position="15"/>
        <end position="24"/>
    </location>
</feature>
<protein>
    <submittedName>
        <fullName evidence="2">Uncharacterized protein</fullName>
    </submittedName>
</protein>
<dbReference type="AlphaFoldDB" id="A0A5E4LXC3"/>
<dbReference type="EMBL" id="CABPRJ010000001">
    <property type="protein sequence ID" value="VVC24149.1"/>
    <property type="molecule type" value="Genomic_DNA"/>
</dbReference>
<accession>A0A5E4LXC3</accession>
<name>A0A5E4LXC3_9HEMI</name>
<keyword evidence="3" id="KW-1185">Reference proteome</keyword>